<feature type="compositionally biased region" description="Pro residues" evidence="2">
    <location>
        <begin position="55"/>
        <end position="78"/>
    </location>
</feature>
<dbReference type="InterPro" id="IPR028994">
    <property type="entry name" value="Integrin_alpha_N"/>
</dbReference>
<evidence type="ECO:0000313" key="6">
    <source>
        <dbReference type="Proteomes" id="UP000313231"/>
    </source>
</evidence>
<keyword evidence="3" id="KW-0812">Transmembrane</keyword>
<dbReference type="PANTHER" id="PTHR46580">
    <property type="entry name" value="SENSOR KINASE-RELATED"/>
    <property type="match status" value="1"/>
</dbReference>
<dbReference type="RefSeq" id="WP_139621543.1">
    <property type="nucleotide sequence ID" value="NZ_VDMP01000016.1"/>
</dbReference>
<dbReference type="Gene3D" id="2.130.10.130">
    <property type="entry name" value="Integrin alpha, N-terminal"/>
    <property type="match status" value="1"/>
</dbReference>
<reference evidence="5 6" key="1">
    <citation type="journal article" date="2016" name="Int. J. Syst. Evol. Microbiol.">
        <title>Nocardioides albidus sp. nov., an actinobacterium isolated from garden soil.</title>
        <authorList>
            <person name="Singh H."/>
            <person name="Du J."/>
            <person name="Trinh H."/>
            <person name="Won K."/>
            <person name="Yang J.E."/>
            <person name="Yin C."/>
            <person name="Kook M."/>
            <person name="Yi T.H."/>
        </authorList>
    </citation>
    <scope>NUCLEOTIDE SEQUENCE [LARGE SCALE GENOMIC DNA]</scope>
    <source>
        <strain evidence="5 6">CCTCC AB 2015297</strain>
    </source>
</reference>
<dbReference type="Pfam" id="PF10708">
    <property type="entry name" value="DUF2510"/>
    <property type="match status" value="1"/>
</dbReference>
<name>A0A5C4WFA4_9ACTN</name>
<feature type="transmembrane region" description="Helical" evidence="3">
    <location>
        <begin position="107"/>
        <end position="130"/>
    </location>
</feature>
<dbReference type="PANTHER" id="PTHR46580:SF2">
    <property type="entry name" value="MAM DOMAIN-CONTAINING PROTEIN"/>
    <property type="match status" value="1"/>
</dbReference>
<evidence type="ECO:0000256" key="3">
    <source>
        <dbReference type="SAM" id="Phobius"/>
    </source>
</evidence>
<dbReference type="OrthoDB" id="9815928at2"/>
<evidence type="ECO:0000313" key="5">
    <source>
        <dbReference type="EMBL" id="TNM46085.1"/>
    </source>
</evidence>
<dbReference type="EMBL" id="VDMP01000016">
    <property type="protein sequence ID" value="TNM46085.1"/>
    <property type="molecule type" value="Genomic_DNA"/>
</dbReference>
<evidence type="ECO:0000256" key="2">
    <source>
        <dbReference type="SAM" id="MobiDB-lite"/>
    </source>
</evidence>
<protein>
    <submittedName>
        <fullName evidence="5">DUF2510 domain-containing protein</fullName>
    </submittedName>
</protein>
<feature type="region of interest" description="Disordered" evidence="2">
    <location>
        <begin position="1"/>
        <end position="101"/>
    </location>
</feature>
<dbReference type="Pfam" id="PF13517">
    <property type="entry name" value="FG-GAP_3"/>
    <property type="match status" value="1"/>
</dbReference>
<evidence type="ECO:0000256" key="1">
    <source>
        <dbReference type="ARBA" id="ARBA00022729"/>
    </source>
</evidence>
<keyword evidence="3" id="KW-0472">Membrane</keyword>
<feature type="domain" description="DUF2510" evidence="4">
    <location>
        <begin position="7"/>
        <end position="33"/>
    </location>
</feature>
<keyword evidence="1" id="KW-0732">Signal</keyword>
<dbReference type="Proteomes" id="UP000313231">
    <property type="component" value="Unassembled WGS sequence"/>
</dbReference>
<dbReference type="SUPFAM" id="SSF69318">
    <property type="entry name" value="Integrin alpha N-terminal domain"/>
    <property type="match status" value="2"/>
</dbReference>
<dbReference type="InterPro" id="IPR013517">
    <property type="entry name" value="FG-GAP"/>
</dbReference>
<accession>A0A5C4WFA4</accession>
<organism evidence="5 6">
    <name type="scientific">Nocardioides albidus</name>
    <dbReference type="NCBI Taxonomy" id="1517589"/>
    <lineage>
        <taxon>Bacteria</taxon>
        <taxon>Bacillati</taxon>
        <taxon>Actinomycetota</taxon>
        <taxon>Actinomycetes</taxon>
        <taxon>Propionibacteriales</taxon>
        <taxon>Nocardioidaceae</taxon>
        <taxon>Nocardioides</taxon>
    </lineage>
</organism>
<comment type="caution">
    <text evidence="5">The sequence shown here is derived from an EMBL/GenBank/DDBJ whole genome shotgun (WGS) entry which is preliminary data.</text>
</comment>
<sequence length="493" mass="52068">MSNITPPGWYPDGDGMERRWDGAGWTDERRPMTRFAPADETTRVRPPGQRTVVPSSPPSSPPSTPPPPLAPPAGPVIPPAGYGQVPVPGYAGPGTPPPGAHPRRGRLGLWIALGVVLVLLAGAAGTLAALRPWADDTTAAQDPGADHPAAIQGDLDGDGHGDAVYYFSPDYDRTTRITASSNGTVFSTSELAVEDGARPAELSFDWDDDGANEHLTWSFVDDADQLTLSSTDREFPGDQTFRLPVSSLKEYGTTIVVEPGDFDGDGTIDLAVAGPDDRTVAVQVMLGDGTGGFADPVRWISLANATIDSTEIRAGDFDHDGDADLWTRLPAERVEDDDYSGYYSGRTGYALLTSTGAEFEAGAVVEDDLHADAYLVGDVTGDGTASLVSVQVSSYDEEVEIRVYDLADGRPREVAGFTGTSTVGQRSLEGATLSDVDGDGRGDVVFVVKAAKESKFTGVQVMRSDGKVFSRATVWAETPPCDGPECSIEFPGR</sequence>
<proteinExistence type="predicted"/>
<keyword evidence="3" id="KW-1133">Transmembrane helix</keyword>
<keyword evidence="6" id="KW-1185">Reference proteome</keyword>
<evidence type="ECO:0000259" key="4">
    <source>
        <dbReference type="Pfam" id="PF10708"/>
    </source>
</evidence>
<dbReference type="AlphaFoldDB" id="A0A5C4WFA4"/>
<gene>
    <name evidence="5" type="ORF">FHP29_03885</name>
</gene>
<feature type="compositionally biased region" description="Basic and acidic residues" evidence="2">
    <location>
        <begin position="15"/>
        <end position="31"/>
    </location>
</feature>
<dbReference type="InterPro" id="IPR018929">
    <property type="entry name" value="DUF2510"/>
</dbReference>